<name>A0A0D6R068_ARACU</name>
<organism evidence="2">
    <name type="scientific">Araucaria cunninghamii</name>
    <name type="common">Hoop pine</name>
    <name type="synonym">Moreton Bay pine</name>
    <dbReference type="NCBI Taxonomy" id="56994"/>
    <lineage>
        <taxon>Eukaryota</taxon>
        <taxon>Viridiplantae</taxon>
        <taxon>Streptophyta</taxon>
        <taxon>Embryophyta</taxon>
        <taxon>Tracheophyta</taxon>
        <taxon>Spermatophyta</taxon>
        <taxon>Pinopsida</taxon>
        <taxon>Pinidae</taxon>
        <taxon>Conifers II</taxon>
        <taxon>Araucariales</taxon>
        <taxon>Araucariaceae</taxon>
        <taxon>Araucaria</taxon>
    </lineage>
</organism>
<dbReference type="EMBL" id="GCKF01038265">
    <property type="protein sequence ID" value="JAG96204.1"/>
    <property type="molecule type" value="Transcribed_RNA"/>
</dbReference>
<reference evidence="2" key="1">
    <citation type="submission" date="2015-03" db="EMBL/GenBank/DDBJ databases">
        <title>A transcriptome of Araucaria cunninghamii, an australian fine timber species.</title>
        <authorList>
            <person name="Jing Yi C.J.Y."/>
            <person name="Yin San L.Y.S."/>
            <person name="Abdul Karim S.S."/>
            <person name="Wan Azmi N.N."/>
            <person name="Hercus R.R."/>
            <person name="Croft L.L."/>
        </authorList>
    </citation>
    <scope>NUCLEOTIDE SEQUENCE</scope>
    <source>
        <strain evidence="2">MI0301</strain>
        <tissue evidence="2">Leaf</tissue>
    </source>
</reference>
<sequence>MAFGIPKMFAGFLLLLNFCLYVIMASIAGWALNKAIDHDYTTGPGGIPSGFPISSVIFPMGNEATGFLVIFALIAGVVGAGSCFTGPHHLRSWSAESLATAASSAMTAWALTLLAMGLACKEIHMHHRNAKLKTLELLTIILSGTQFLYMMVIHAGGRHLTTARADNEK</sequence>
<keyword evidence="1" id="KW-1133">Transmembrane helix</keyword>
<dbReference type="PANTHER" id="PTHR33294:SF6">
    <property type="entry name" value="AWPM-19-LIKE FAMILY PROTEIN"/>
    <property type="match status" value="1"/>
</dbReference>
<evidence type="ECO:0000256" key="1">
    <source>
        <dbReference type="SAM" id="Phobius"/>
    </source>
</evidence>
<dbReference type="AlphaFoldDB" id="A0A0D6R068"/>
<keyword evidence="1" id="KW-0812">Transmembrane</keyword>
<dbReference type="PANTHER" id="PTHR33294">
    <property type="entry name" value="AWPM-19-LIKE FAMILY PROTEIN"/>
    <property type="match status" value="1"/>
</dbReference>
<feature type="transmembrane region" description="Helical" evidence="1">
    <location>
        <begin position="64"/>
        <end position="86"/>
    </location>
</feature>
<feature type="transmembrane region" description="Helical" evidence="1">
    <location>
        <begin position="137"/>
        <end position="155"/>
    </location>
</feature>
<evidence type="ECO:0008006" key="3">
    <source>
        <dbReference type="Google" id="ProtNLM"/>
    </source>
</evidence>
<evidence type="ECO:0000313" key="2">
    <source>
        <dbReference type="EMBL" id="JAG96204.1"/>
    </source>
</evidence>
<protein>
    <recommendedName>
        <fullName evidence="3">AWPM-19-like family protein</fullName>
    </recommendedName>
</protein>
<accession>A0A0D6R068</accession>
<dbReference type="InterPro" id="IPR008390">
    <property type="entry name" value="AWPM-19"/>
</dbReference>
<proteinExistence type="predicted"/>
<feature type="transmembrane region" description="Helical" evidence="1">
    <location>
        <begin position="12"/>
        <end position="32"/>
    </location>
</feature>
<keyword evidence="1" id="KW-0472">Membrane</keyword>
<dbReference type="Pfam" id="PF05512">
    <property type="entry name" value="AWPM-19"/>
    <property type="match status" value="1"/>
</dbReference>
<feature type="transmembrane region" description="Helical" evidence="1">
    <location>
        <begin position="98"/>
        <end position="117"/>
    </location>
</feature>